<evidence type="ECO:0000313" key="2">
    <source>
        <dbReference type="Proteomes" id="UP000198923"/>
    </source>
</evidence>
<gene>
    <name evidence="1" type="ORF">SAMN05421505_1595</name>
</gene>
<dbReference type="STRING" id="504805.SAMN05421505_1595"/>
<keyword evidence="2" id="KW-1185">Reference proteome</keyword>
<proteinExistence type="predicted"/>
<dbReference type="OrthoDB" id="3517562at2"/>
<name>A0A1G8L066_9ACTN</name>
<dbReference type="EMBL" id="FNCN01000059">
    <property type="protein sequence ID" value="SDI49088.1"/>
    <property type="molecule type" value="Genomic_DNA"/>
</dbReference>
<dbReference type="Proteomes" id="UP000198923">
    <property type="component" value="Unassembled WGS sequence"/>
</dbReference>
<reference evidence="1 2" key="1">
    <citation type="submission" date="2016-10" db="EMBL/GenBank/DDBJ databases">
        <authorList>
            <person name="de Groot N.N."/>
        </authorList>
    </citation>
    <scope>NUCLEOTIDE SEQUENCE [LARGE SCALE GENOMIC DNA]</scope>
    <source>
        <strain evidence="1 2">CPCC 201354</strain>
    </source>
</reference>
<sequence length="261" mass="28876">MRLVVTDAEVTLADVLSLRVSLDDPVAEGAELVLRHRTEAVERRVRLGAPGAELRDVGFAVSLAPLALTPGRWDAYLGLGDRLVRMKSVDPGFSLDHLEAYTLSRRALAYRAYRTQGGYLAIKITEVEPTAEVRAVWFREGRFEVTGQLAYTGIDDDDMRHTARLTLTRDRPLGTLATTATVQGVRFHAQVSLCDMVDAHSGTWHPTLAVEGLSDPLRFSARLDDVDGKGRRLQYPAAHVDGVAIQPVYTDDDELRLEVNR</sequence>
<dbReference type="AlphaFoldDB" id="A0A1G8L066"/>
<accession>A0A1G8L066</accession>
<protein>
    <submittedName>
        <fullName evidence="1">Uncharacterized protein</fullName>
    </submittedName>
</protein>
<evidence type="ECO:0000313" key="1">
    <source>
        <dbReference type="EMBL" id="SDI49088.1"/>
    </source>
</evidence>
<organism evidence="1 2">
    <name type="scientific">Sinosporangium album</name>
    <dbReference type="NCBI Taxonomy" id="504805"/>
    <lineage>
        <taxon>Bacteria</taxon>
        <taxon>Bacillati</taxon>
        <taxon>Actinomycetota</taxon>
        <taxon>Actinomycetes</taxon>
        <taxon>Streptosporangiales</taxon>
        <taxon>Streptosporangiaceae</taxon>
        <taxon>Sinosporangium</taxon>
    </lineage>
</organism>
<dbReference type="RefSeq" id="WP_093176042.1">
    <property type="nucleotide sequence ID" value="NZ_FNCN01000059.1"/>
</dbReference>